<proteinExistence type="predicted"/>
<evidence type="ECO:0000313" key="2">
    <source>
        <dbReference type="EMBL" id="HIU34408.1"/>
    </source>
</evidence>
<evidence type="ECO:0000256" key="1">
    <source>
        <dbReference type="SAM" id="SignalP"/>
    </source>
</evidence>
<evidence type="ECO:0000313" key="3">
    <source>
        <dbReference type="Proteomes" id="UP000824072"/>
    </source>
</evidence>
<accession>A0A9D1LBF7</accession>
<dbReference type="SUPFAM" id="SSF63829">
    <property type="entry name" value="Calcium-dependent phosphotriesterase"/>
    <property type="match status" value="1"/>
</dbReference>
<gene>
    <name evidence="2" type="ORF">IAB02_07575</name>
</gene>
<organism evidence="2 3">
    <name type="scientific">Candidatus Pullichristensenella excrementigallinarum</name>
    <dbReference type="NCBI Taxonomy" id="2840907"/>
    <lineage>
        <taxon>Bacteria</taxon>
        <taxon>Bacillati</taxon>
        <taxon>Bacillota</taxon>
        <taxon>Clostridia</taxon>
        <taxon>Candidatus Pullichristensenella</taxon>
    </lineage>
</organism>
<feature type="signal peptide" evidence="1">
    <location>
        <begin position="1"/>
        <end position="22"/>
    </location>
</feature>
<dbReference type="Proteomes" id="UP000824072">
    <property type="component" value="Unassembled WGS sequence"/>
</dbReference>
<evidence type="ECO:0008006" key="4">
    <source>
        <dbReference type="Google" id="ProtNLM"/>
    </source>
</evidence>
<dbReference type="SUPFAM" id="SSF53850">
    <property type="entry name" value="Periplasmic binding protein-like II"/>
    <property type="match status" value="1"/>
</dbReference>
<sequence length="780" mass="86348">MKRILSLGLVLCILALPMGVLAAPGDATLLGQGIENFIGNIRGLAELNGNVYILTYDSLYTLESGQAAPVCHALALDPEAGEDPSVRVSVEAEAIFSYDGRICLVTSENTEESYGVDGIVETTRTVETVRILELAFDEEGNVVPGEEILEPDWSALCQQSDEYEYLSSVRMPFAEDQTLYCLSYDDQGNSLLVATDLEDGSCEIFYPDELFAPGNLNSVCGYREGRLLCAAIEWGDEENIVKLYSVDLAQEEITELTQLPPAGFSYLTGLAYSEETDTVYYIMSGQIFAMTGMDPDTLQSVAAIPINDAIAVPILAEEGMYIACDYQSVVRRNTDPAQRAETRLTVQDLYIPSISNAYTAFSNQRGDVEVILIQQVDDIIPAMMNRSSDVDIYCLDVSSPEYAAVFSRGYMAELSGSEKISSFMESCYPWVQGICTQEGKIVALPVEVYFSGGCAYNPKAFERLGLTEDDVPATWMEFLQSLAPIAEKVAQEPGMSLFDVYNTSERIRYTIFNNIFNEYTAYISQPGNTFAYDTPMFRDLLQAFENVPWDSLGLPSAGIDGSDVLVRAVGAGDDADSRVVYSTYCDLSANSYSLQSDQTWLGLQLSEEAEPFLLGNLYAVFINPFSENPDEAVAFLETLVDAMDDLAKIHFSPEYNDPIPSPYYESNLASYDETISTVQAQLASSEDAEDKEAYQALLEQYERDRAEFMEYGAWDASEQSIQLYRTFADKITIPRNLGLGGENSQEFDTLKEQYFQGMISADEFISELDGKLQMMLKEGM</sequence>
<name>A0A9D1LBF7_9FIRM</name>
<feature type="chain" id="PRO_5038349904" description="Extracellular solute-binding protein" evidence="1">
    <location>
        <begin position="23"/>
        <end position="780"/>
    </location>
</feature>
<reference evidence="2" key="1">
    <citation type="submission" date="2020-10" db="EMBL/GenBank/DDBJ databases">
        <authorList>
            <person name="Gilroy R."/>
        </authorList>
    </citation>
    <scope>NUCLEOTIDE SEQUENCE</scope>
    <source>
        <strain evidence="2">ChiHcec3-11533</strain>
    </source>
</reference>
<protein>
    <recommendedName>
        <fullName evidence="4">Extracellular solute-binding protein</fullName>
    </recommendedName>
</protein>
<dbReference type="AlphaFoldDB" id="A0A9D1LBF7"/>
<reference evidence="2" key="2">
    <citation type="journal article" date="2021" name="PeerJ">
        <title>Extensive microbial diversity within the chicken gut microbiome revealed by metagenomics and culture.</title>
        <authorList>
            <person name="Gilroy R."/>
            <person name="Ravi A."/>
            <person name="Getino M."/>
            <person name="Pursley I."/>
            <person name="Horton D.L."/>
            <person name="Alikhan N.F."/>
            <person name="Baker D."/>
            <person name="Gharbi K."/>
            <person name="Hall N."/>
            <person name="Watson M."/>
            <person name="Adriaenssens E.M."/>
            <person name="Foster-Nyarko E."/>
            <person name="Jarju S."/>
            <person name="Secka A."/>
            <person name="Antonio M."/>
            <person name="Oren A."/>
            <person name="Chaudhuri R.R."/>
            <person name="La Ragione R."/>
            <person name="Hildebrand F."/>
            <person name="Pallen M.J."/>
        </authorList>
    </citation>
    <scope>NUCLEOTIDE SEQUENCE</scope>
    <source>
        <strain evidence="2">ChiHcec3-11533</strain>
    </source>
</reference>
<dbReference type="EMBL" id="DVMU01000173">
    <property type="protein sequence ID" value="HIU34408.1"/>
    <property type="molecule type" value="Genomic_DNA"/>
</dbReference>
<dbReference type="Gene3D" id="3.40.190.10">
    <property type="entry name" value="Periplasmic binding protein-like II"/>
    <property type="match status" value="1"/>
</dbReference>
<comment type="caution">
    <text evidence="2">The sequence shown here is derived from an EMBL/GenBank/DDBJ whole genome shotgun (WGS) entry which is preliminary data.</text>
</comment>
<keyword evidence="1" id="KW-0732">Signal</keyword>